<evidence type="ECO:0000259" key="2">
    <source>
        <dbReference type="SMART" id="SM00829"/>
    </source>
</evidence>
<organism evidence="3 4">
    <name type="scientific">Paraburkholderia solisilvae</name>
    <dbReference type="NCBI Taxonomy" id="624376"/>
    <lineage>
        <taxon>Bacteria</taxon>
        <taxon>Pseudomonadati</taxon>
        <taxon>Pseudomonadota</taxon>
        <taxon>Betaproteobacteria</taxon>
        <taxon>Burkholderiales</taxon>
        <taxon>Burkholderiaceae</taxon>
        <taxon>Paraburkholderia</taxon>
    </lineage>
</organism>
<keyword evidence="4" id="KW-1185">Reference proteome</keyword>
<sequence length="340" mass="35981">MTTIRRSVILHSRPQGAATLDDFAVVEHGIPALAEGEVLTRTLWLSIDPYMRGRMDDVPSYAPSVKLGEPMIGETVGEVIASRHAPFVAGQIVLGARGWQSHIVSPGAALTALPDGVPYSTYLGVLGMPGATAYAGLRDIGKPQPGETLVVAAASGAVGSVVVQLAKRAGARVVGIAGGVEKGRYVREVLGADACIDHRAVADLPAALREACPQGIDVYFESVGGAVQRAVYPMLNDFGRMVMCGMVAEYDDAEPAPGPNLRATFRKRLRIQGFIVHDRSEAIREWRAFAAPLLASDELRYREQVVEGLENAPAALLALIGGSNEAKVVVRVADPSPSRT</sequence>
<reference evidence="3 4" key="1">
    <citation type="submission" date="2020-04" db="EMBL/GenBank/DDBJ databases">
        <authorList>
            <person name="De Canck E."/>
        </authorList>
    </citation>
    <scope>NUCLEOTIDE SEQUENCE [LARGE SCALE GENOMIC DNA]</scope>
    <source>
        <strain evidence="3 4">LMG 29739</strain>
    </source>
</reference>
<dbReference type="Gene3D" id="3.40.50.720">
    <property type="entry name" value="NAD(P)-binding Rossmann-like Domain"/>
    <property type="match status" value="1"/>
</dbReference>
<dbReference type="InterPro" id="IPR036291">
    <property type="entry name" value="NAD(P)-bd_dom_sf"/>
</dbReference>
<dbReference type="InterPro" id="IPR013149">
    <property type="entry name" value="ADH-like_C"/>
</dbReference>
<accession>A0A6J5D765</accession>
<evidence type="ECO:0000313" key="4">
    <source>
        <dbReference type="Proteomes" id="UP000494329"/>
    </source>
</evidence>
<dbReference type="InterPro" id="IPR045010">
    <property type="entry name" value="MDR_fam"/>
</dbReference>
<dbReference type="EMBL" id="CADIKF010000003">
    <property type="protein sequence ID" value="CAB3748952.1"/>
    <property type="molecule type" value="Genomic_DNA"/>
</dbReference>
<gene>
    <name evidence="3" type="primary">curA</name>
    <name evidence="3" type="ORF">LMG29739_00639</name>
</gene>
<dbReference type="InterPro" id="IPR020843">
    <property type="entry name" value="ER"/>
</dbReference>
<proteinExistence type="predicted"/>
<dbReference type="SUPFAM" id="SSF51735">
    <property type="entry name" value="NAD(P)-binding Rossmann-fold domains"/>
    <property type="match status" value="1"/>
</dbReference>
<dbReference type="Gene3D" id="3.90.180.10">
    <property type="entry name" value="Medium-chain alcohol dehydrogenases, catalytic domain"/>
    <property type="match status" value="1"/>
</dbReference>
<dbReference type="SMART" id="SM00829">
    <property type="entry name" value="PKS_ER"/>
    <property type="match status" value="1"/>
</dbReference>
<dbReference type="Pfam" id="PF00107">
    <property type="entry name" value="ADH_zinc_N"/>
    <property type="match status" value="1"/>
</dbReference>
<dbReference type="FunFam" id="3.40.50.720:FF:000121">
    <property type="entry name" value="Prostaglandin reductase 2"/>
    <property type="match status" value="1"/>
</dbReference>
<dbReference type="PANTHER" id="PTHR43205:SF7">
    <property type="entry name" value="PROSTAGLANDIN REDUCTASE 1"/>
    <property type="match status" value="1"/>
</dbReference>
<dbReference type="EC" id="1.3.1.-" evidence="3"/>
<evidence type="ECO:0000313" key="3">
    <source>
        <dbReference type="EMBL" id="CAB3748952.1"/>
    </source>
</evidence>
<name>A0A6J5D765_9BURK</name>
<dbReference type="Proteomes" id="UP000494329">
    <property type="component" value="Unassembled WGS sequence"/>
</dbReference>
<dbReference type="Pfam" id="PF16884">
    <property type="entry name" value="ADH_N_2"/>
    <property type="match status" value="1"/>
</dbReference>
<dbReference type="CDD" id="cd05288">
    <property type="entry name" value="PGDH"/>
    <property type="match status" value="1"/>
</dbReference>
<dbReference type="AlphaFoldDB" id="A0A6J5D765"/>
<dbReference type="SUPFAM" id="SSF50129">
    <property type="entry name" value="GroES-like"/>
    <property type="match status" value="1"/>
</dbReference>
<evidence type="ECO:0000256" key="1">
    <source>
        <dbReference type="ARBA" id="ARBA00023002"/>
    </source>
</evidence>
<dbReference type="PANTHER" id="PTHR43205">
    <property type="entry name" value="PROSTAGLANDIN REDUCTASE"/>
    <property type="match status" value="1"/>
</dbReference>
<protein>
    <submittedName>
        <fullName evidence="3">NADPH-dependent curcumin reductase</fullName>
        <ecNumber evidence="3">1.3.1.-</ecNumber>
    </submittedName>
</protein>
<keyword evidence="1 3" id="KW-0560">Oxidoreductase</keyword>
<dbReference type="InterPro" id="IPR011032">
    <property type="entry name" value="GroES-like_sf"/>
</dbReference>
<dbReference type="GO" id="GO:0016628">
    <property type="term" value="F:oxidoreductase activity, acting on the CH-CH group of donors, NAD or NADP as acceptor"/>
    <property type="evidence" value="ECO:0007669"/>
    <property type="project" value="InterPro"/>
</dbReference>
<dbReference type="RefSeq" id="WP_175109312.1">
    <property type="nucleotide sequence ID" value="NZ_CADIKF010000003.1"/>
</dbReference>
<feature type="domain" description="Enoyl reductase (ER)" evidence="2">
    <location>
        <begin position="18"/>
        <end position="330"/>
    </location>
</feature>
<dbReference type="InterPro" id="IPR041694">
    <property type="entry name" value="ADH_N_2"/>
</dbReference>